<keyword evidence="2 3" id="KW-0802">TPR repeat</keyword>
<evidence type="ECO:0000313" key="5">
    <source>
        <dbReference type="Proteomes" id="UP000037716"/>
    </source>
</evidence>
<dbReference type="SMART" id="SM00028">
    <property type="entry name" value="TPR"/>
    <property type="match status" value="4"/>
</dbReference>
<feature type="repeat" description="TPR" evidence="3">
    <location>
        <begin position="50"/>
        <end position="83"/>
    </location>
</feature>
<dbReference type="PROSITE" id="PS50005">
    <property type="entry name" value="TPR"/>
    <property type="match status" value="1"/>
</dbReference>
<evidence type="ECO:0000256" key="3">
    <source>
        <dbReference type="PROSITE-ProRule" id="PRU00339"/>
    </source>
</evidence>
<dbReference type="Pfam" id="PF13181">
    <property type="entry name" value="TPR_8"/>
    <property type="match status" value="1"/>
</dbReference>
<proteinExistence type="predicted"/>
<dbReference type="InterPro" id="IPR011990">
    <property type="entry name" value="TPR-like_helical_dom_sf"/>
</dbReference>
<dbReference type="PANTHER" id="PTHR44858">
    <property type="entry name" value="TETRATRICOPEPTIDE REPEAT PROTEIN 6"/>
    <property type="match status" value="1"/>
</dbReference>
<dbReference type="InterPro" id="IPR019734">
    <property type="entry name" value="TPR_rpt"/>
</dbReference>
<evidence type="ECO:0000256" key="2">
    <source>
        <dbReference type="ARBA" id="ARBA00022803"/>
    </source>
</evidence>
<dbReference type="Gene3D" id="1.25.40.10">
    <property type="entry name" value="Tetratricopeptide repeat domain"/>
    <property type="match status" value="2"/>
</dbReference>
<reference evidence="4 5" key="1">
    <citation type="submission" date="2015-07" db="EMBL/GenBank/DDBJ databases">
        <title>Genome of Polaribacter dokdonenesis DSW-5, isolated from seawater off Dokdo in Korea.</title>
        <authorList>
            <person name="Yoon K."/>
            <person name="Song J.Y."/>
            <person name="Kim J.F."/>
        </authorList>
    </citation>
    <scope>NUCLEOTIDE SEQUENCE [LARGE SCALE GENOMIC DNA]</scope>
    <source>
        <strain evidence="4 5">DSW-5</strain>
    </source>
</reference>
<accession>A0A0M9CHM4</accession>
<protein>
    <submittedName>
        <fullName evidence="4">Tetratricopeptide TPR_1 repeat-containing protein</fullName>
    </submittedName>
</protein>
<dbReference type="InterPro" id="IPR050498">
    <property type="entry name" value="Ycf3"/>
</dbReference>
<evidence type="ECO:0000256" key="1">
    <source>
        <dbReference type="ARBA" id="ARBA00022737"/>
    </source>
</evidence>
<dbReference type="SUPFAM" id="SSF48452">
    <property type="entry name" value="TPR-like"/>
    <property type="match status" value="1"/>
</dbReference>
<dbReference type="EMBL" id="LGBR01000001">
    <property type="protein sequence ID" value="KOY52683.1"/>
    <property type="molecule type" value="Genomic_DNA"/>
</dbReference>
<organism evidence="4 5">
    <name type="scientific">Polaribacter dokdonensis DSW-5</name>
    <dbReference type="NCBI Taxonomy" id="1300348"/>
    <lineage>
        <taxon>Bacteria</taxon>
        <taxon>Pseudomonadati</taxon>
        <taxon>Bacteroidota</taxon>
        <taxon>Flavobacteriia</taxon>
        <taxon>Flavobacteriales</taxon>
        <taxon>Flavobacteriaceae</taxon>
    </lineage>
</organism>
<sequence length="218" mass="25076">MLGLLCLNSVKAQSKEIQLLEKAEYLYKEKQHDHAILKLNELIKINPDFVAAYLYRADNKSELNQFDSALKDYKKVIQLDSLNMLALFEIANNYSNLLDYNTAILYYNKSEDVLKSSSTPIYNGLMKRSFLKETTMYMVEENDILFNRGLSYFALKEYLMAFKNFSKITKKGVDADSKYMLGLTLLKLKKFKESCKELDSAIILGSKKAMLIKAKSCS</sequence>
<dbReference type="PANTHER" id="PTHR44858:SF1">
    <property type="entry name" value="UDP-N-ACETYLGLUCOSAMINE--PEPTIDE N-ACETYLGLUCOSAMINYLTRANSFERASE SPINDLY-RELATED"/>
    <property type="match status" value="1"/>
</dbReference>
<dbReference type="PATRIC" id="fig|1300348.6.peg.2244"/>
<dbReference type="Proteomes" id="UP000037716">
    <property type="component" value="Unassembled WGS sequence"/>
</dbReference>
<comment type="caution">
    <text evidence="4">The sequence shown here is derived from an EMBL/GenBank/DDBJ whole genome shotgun (WGS) entry which is preliminary data.</text>
</comment>
<gene>
    <name evidence="4" type="ORF">I602_2243</name>
</gene>
<name>A0A0M9CHM4_9FLAO</name>
<dbReference type="STRING" id="1300348.I602_2243"/>
<dbReference type="AlphaFoldDB" id="A0A0M9CHM4"/>
<keyword evidence="1" id="KW-0677">Repeat</keyword>
<evidence type="ECO:0000313" key="4">
    <source>
        <dbReference type="EMBL" id="KOY52683.1"/>
    </source>
</evidence>